<feature type="region of interest" description="Disordered" evidence="7">
    <location>
        <begin position="134"/>
        <end position="168"/>
    </location>
</feature>
<dbReference type="EnsemblPlants" id="QL08p041784:mrna">
    <property type="protein sequence ID" value="QL08p041784:mrna"/>
    <property type="gene ID" value="QL08p041784"/>
</dbReference>
<dbReference type="InterPro" id="IPR044823">
    <property type="entry name" value="ASIL1/2-like"/>
</dbReference>
<dbReference type="GO" id="GO:0000976">
    <property type="term" value="F:transcription cis-regulatory region binding"/>
    <property type="evidence" value="ECO:0007669"/>
    <property type="project" value="TreeGrafter"/>
</dbReference>
<keyword evidence="6" id="KW-0539">Nucleus</keyword>
<dbReference type="Gramene" id="QL08p041784:mrna">
    <property type="protein sequence ID" value="QL08p041784:mrna"/>
    <property type="gene ID" value="QL08p041784"/>
</dbReference>
<evidence type="ECO:0000256" key="2">
    <source>
        <dbReference type="ARBA" id="ARBA00023015"/>
    </source>
</evidence>
<dbReference type="AlphaFoldDB" id="A0A7N2MD81"/>
<dbReference type="OMA" id="DLECHRM"/>
<evidence type="ECO:0000256" key="5">
    <source>
        <dbReference type="ARBA" id="ARBA00023163"/>
    </source>
</evidence>
<dbReference type="PANTHER" id="PTHR31307:SF16">
    <property type="entry name" value="OS05G0560600 PROTEIN"/>
    <property type="match status" value="1"/>
</dbReference>
<dbReference type="PANTHER" id="PTHR31307">
    <property type="entry name" value="TRIHELIX TRANSCRIPTION FACTOR ASIL2"/>
    <property type="match status" value="1"/>
</dbReference>
<keyword evidence="5" id="KW-0804">Transcription</keyword>
<evidence type="ECO:0000256" key="3">
    <source>
        <dbReference type="ARBA" id="ARBA00023054"/>
    </source>
</evidence>
<protein>
    <recommendedName>
        <fullName evidence="8">Myb/SANT-like DNA-binding domain-containing protein</fullName>
    </recommendedName>
</protein>
<keyword evidence="3" id="KW-0175">Coiled coil</keyword>
<dbReference type="GO" id="GO:0005634">
    <property type="term" value="C:nucleus"/>
    <property type="evidence" value="ECO:0007669"/>
    <property type="project" value="UniProtKB-SubCell"/>
</dbReference>
<comment type="subcellular location">
    <subcellularLocation>
        <location evidence="1">Nucleus</location>
    </subcellularLocation>
</comment>
<evidence type="ECO:0000313" key="9">
    <source>
        <dbReference type="EnsemblPlants" id="QL08p041784:mrna"/>
    </source>
</evidence>
<dbReference type="Proteomes" id="UP000594261">
    <property type="component" value="Chromosome 8"/>
</dbReference>
<evidence type="ECO:0000256" key="7">
    <source>
        <dbReference type="SAM" id="MobiDB-lite"/>
    </source>
</evidence>
<name>A0A7N2MD81_QUELO</name>
<reference evidence="9" key="2">
    <citation type="submission" date="2021-01" db="UniProtKB">
        <authorList>
            <consortium name="EnsemblPlants"/>
        </authorList>
    </citation>
    <scope>IDENTIFICATION</scope>
</reference>
<reference evidence="9 10" key="1">
    <citation type="journal article" date="2016" name="G3 (Bethesda)">
        <title>First Draft Assembly and Annotation of the Genome of a California Endemic Oak Quercus lobata Nee (Fagaceae).</title>
        <authorList>
            <person name="Sork V.L."/>
            <person name="Fitz-Gibbon S.T."/>
            <person name="Puiu D."/>
            <person name="Crepeau M."/>
            <person name="Gugger P.F."/>
            <person name="Sherman R."/>
            <person name="Stevens K."/>
            <person name="Langley C.H."/>
            <person name="Pellegrini M."/>
            <person name="Salzberg S.L."/>
        </authorList>
    </citation>
    <scope>NUCLEOTIDE SEQUENCE [LARGE SCALE GENOMIC DNA]</scope>
    <source>
        <strain evidence="9 10">cv. SW786</strain>
    </source>
</reference>
<dbReference type="InParanoid" id="A0A7N2MD81"/>
<dbReference type="EMBL" id="LRBV02000008">
    <property type="status" value="NOT_ANNOTATED_CDS"/>
    <property type="molecule type" value="Genomic_DNA"/>
</dbReference>
<evidence type="ECO:0000256" key="4">
    <source>
        <dbReference type="ARBA" id="ARBA00023125"/>
    </source>
</evidence>
<keyword evidence="4" id="KW-0238">DNA-binding</keyword>
<dbReference type="FunCoup" id="A0A7N2MD81">
    <property type="interactions" value="119"/>
</dbReference>
<evidence type="ECO:0000313" key="10">
    <source>
        <dbReference type="Proteomes" id="UP000594261"/>
    </source>
</evidence>
<keyword evidence="2" id="KW-0805">Transcription regulation</keyword>
<accession>A0A7N2MD81</accession>
<sequence>MEPPSPSPSPPRPSTQTPAAVLREDCWSEDATHTLIEAWGDRYLDLNRGNLRQRHWQEVAAAVNARHATSASSKSFRSDIQCKNRIDTLKKKYKIEKAKATDFNSTTTAASAAYVSAWPFFASLDSLLGSSFPKPSTAVPRRSTPPWNLSTPIPVGPRTHKRPAPSPAIDSFFRRNFTAAAAEEDGDGSDSSSKEEKELEKIGYRELAQAIERFGEIYERVEGAKQKQMMELEKQRMQFTKDLECHRMQLLLETQVQLQKIKRARRQCQSQIFGVESRSCCHIHTGLFRQ</sequence>
<dbReference type="FunFam" id="1.10.10.60:FF:000104">
    <property type="entry name" value="trihelix transcription factor ASIL2"/>
    <property type="match status" value="1"/>
</dbReference>
<dbReference type="Gene3D" id="1.10.10.60">
    <property type="entry name" value="Homeodomain-like"/>
    <property type="match status" value="1"/>
</dbReference>
<organism evidence="9 10">
    <name type="scientific">Quercus lobata</name>
    <name type="common">Valley oak</name>
    <dbReference type="NCBI Taxonomy" id="97700"/>
    <lineage>
        <taxon>Eukaryota</taxon>
        <taxon>Viridiplantae</taxon>
        <taxon>Streptophyta</taxon>
        <taxon>Embryophyta</taxon>
        <taxon>Tracheophyta</taxon>
        <taxon>Spermatophyta</taxon>
        <taxon>Magnoliopsida</taxon>
        <taxon>eudicotyledons</taxon>
        <taxon>Gunneridae</taxon>
        <taxon>Pentapetalae</taxon>
        <taxon>rosids</taxon>
        <taxon>fabids</taxon>
        <taxon>Fagales</taxon>
        <taxon>Fagaceae</taxon>
        <taxon>Quercus</taxon>
    </lineage>
</organism>
<feature type="domain" description="Myb/SANT-like DNA-binding" evidence="8">
    <location>
        <begin position="25"/>
        <end position="127"/>
    </location>
</feature>
<proteinExistence type="predicted"/>
<dbReference type="Pfam" id="PF13837">
    <property type="entry name" value="Myb_DNA-bind_4"/>
    <property type="match status" value="1"/>
</dbReference>
<dbReference type="InterPro" id="IPR044822">
    <property type="entry name" value="Myb_DNA-bind_4"/>
</dbReference>
<evidence type="ECO:0000256" key="6">
    <source>
        <dbReference type="ARBA" id="ARBA00023242"/>
    </source>
</evidence>
<evidence type="ECO:0000259" key="8">
    <source>
        <dbReference type="Pfam" id="PF13837"/>
    </source>
</evidence>
<keyword evidence="10" id="KW-1185">Reference proteome</keyword>
<evidence type="ECO:0000256" key="1">
    <source>
        <dbReference type="ARBA" id="ARBA00004123"/>
    </source>
</evidence>